<dbReference type="InterPro" id="IPR031476">
    <property type="entry name" value="DUF4686"/>
</dbReference>
<feature type="compositionally biased region" description="Basic and acidic residues" evidence="2">
    <location>
        <begin position="149"/>
        <end position="178"/>
    </location>
</feature>
<dbReference type="Pfam" id="PF15742">
    <property type="entry name" value="DUF4686"/>
    <property type="match status" value="1"/>
</dbReference>
<dbReference type="GeneTree" id="ENSGT00390000007816"/>
<dbReference type="Ensembl" id="ENSMFAT00000100853.1">
    <property type="protein sequence ID" value="ENSMFAP00000060531.1"/>
    <property type="gene ID" value="ENSMFAG00000038143.2"/>
</dbReference>
<evidence type="ECO:0000313" key="3">
    <source>
        <dbReference type="Ensembl" id="ENSMFAP00000060531.1"/>
    </source>
</evidence>
<feature type="coiled-coil region" evidence="1">
    <location>
        <begin position="183"/>
        <end position="248"/>
    </location>
</feature>
<dbReference type="AlphaFoldDB" id="A0A7N9D309"/>
<dbReference type="Proteomes" id="UP000233100">
    <property type="component" value="Chromosome 1"/>
</dbReference>
<proteinExistence type="predicted"/>
<evidence type="ECO:0000313" key="4">
    <source>
        <dbReference type="Proteomes" id="UP000233100"/>
    </source>
</evidence>
<feature type="coiled-coil region" evidence="1">
    <location>
        <begin position="590"/>
        <end position="648"/>
    </location>
</feature>
<name>A0A7N9D309_MACFA</name>
<feature type="compositionally biased region" description="Basic and acidic residues" evidence="2">
    <location>
        <begin position="288"/>
        <end position="348"/>
    </location>
</feature>
<dbReference type="PANTHER" id="PTHR34479:SF1">
    <property type="entry name" value="COILED-COIL DOMAIN-CONTAINING PROTEIN 30"/>
    <property type="match status" value="1"/>
</dbReference>
<feature type="region of interest" description="Disordered" evidence="2">
    <location>
        <begin position="268"/>
        <end position="348"/>
    </location>
</feature>
<feature type="compositionally biased region" description="Basic and acidic residues" evidence="2">
    <location>
        <begin position="131"/>
        <end position="142"/>
    </location>
</feature>
<organism evidence="3 4">
    <name type="scientific">Macaca fascicularis</name>
    <name type="common">Crab-eating macaque</name>
    <name type="synonym">Cynomolgus monkey</name>
    <dbReference type="NCBI Taxonomy" id="9541"/>
    <lineage>
        <taxon>Eukaryota</taxon>
        <taxon>Metazoa</taxon>
        <taxon>Chordata</taxon>
        <taxon>Craniata</taxon>
        <taxon>Vertebrata</taxon>
        <taxon>Euteleostomi</taxon>
        <taxon>Mammalia</taxon>
        <taxon>Eutheria</taxon>
        <taxon>Euarchontoglires</taxon>
        <taxon>Primates</taxon>
        <taxon>Haplorrhini</taxon>
        <taxon>Catarrhini</taxon>
        <taxon>Cercopithecidae</taxon>
        <taxon>Cercopithecinae</taxon>
        <taxon>Macaca</taxon>
    </lineage>
</organism>
<protein>
    <submittedName>
        <fullName evidence="3">Coiled-coil domain containing 30</fullName>
    </submittedName>
</protein>
<reference evidence="3" key="3">
    <citation type="submission" date="2025-09" db="UniProtKB">
        <authorList>
            <consortium name="Ensembl"/>
        </authorList>
    </citation>
    <scope>IDENTIFICATION</scope>
</reference>
<feature type="coiled-coil region" evidence="1">
    <location>
        <begin position="685"/>
        <end position="733"/>
    </location>
</feature>
<feature type="compositionally biased region" description="Low complexity" evidence="2">
    <location>
        <begin position="363"/>
        <end position="378"/>
    </location>
</feature>
<feature type="region of interest" description="Disordered" evidence="2">
    <location>
        <begin position="890"/>
        <end position="910"/>
    </location>
</feature>
<accession>A0A7N9D309</accession>
<evidence type="ECO:0000256" key="2">
    <source>
        <dbReference type="SAM" id="MobiDB-lite"/>
    </source>
</evidence>
<dbReference type="PANTHER" id="PTHR34479">
    <property type="entry name" value="COILED-COIL DOMAIN-CONTAINING PROTEIN 30"/>
    <property type="match status" value="1"/>
</dbReference>
<sequence length="938" mass="109042">MNKTKESHNEDLEKDKTSQNYLGKGMEQVAKKLGVAHEEIQRLTDELQVKEKEQCKLDSALKKAQLEIDKLKENLVKQKENDAADLQKAKEHNQRLDEEILALRNRVRSLDSEKKVLGEMVERLKGEVCESQDNKQLEDHSPGKTVGGEQREQILKMSQEKNEMFESEWSKEREREKQLASGLDTAEKALKAESEELQKSKSELICLYNEVHNLPGASESRDHFLIACDLLRRENSELETKVLKLSQEFAQLNHFTLGGKAPSNLITSENICKDPESNEPVLEIEIQSPKEEREELCPKLGERKQKEIPEESVKEGSFPREGQKEEGSQQNQDMKDEEKEQRLTMKPEEVVRLREELSRINQSLLQSQSSGDSSDDSGAQYPSSGDKLKYNQQGEVQQLHQNLHRLQILCNSAENELRYERGKNLDLKQHNSLLQEENIKIKIELKHAQQKLLESTKMCSSLTAECKQSQQKIKELELEVLKQTQSIKSQNNLQEKLAQEKSKVADAQEKILDLQRKLEHAHKVCLTDTCISEKQQLEEKIKEATENEAKVKQQYQEEQQKRKLLYQNTDELHRQVRTLQDKENLLEMTCSQQQSRIQQQEALLKQLENEKRKYDEDVKSNQELSEKLSKLQQEKEALREEYLRLLKLLNVHVRNYNEKHQQHKIKLQKVKYRLTNEVELRDKRINEFEDEIGILQHKIEKEKAIQDQITAQNDTLLLEKRKLQEQVIEQEQLIHSNKWTISSIQSRVLYMDKENKQLQENSLRLTQQIGFLERIIRSIHIRRGENLKEFPVPKWWHRGKLASLPATKKRKEIYSTEVCTCNNAELQHEDESVPKATEKWKHSEQMETTISDILESEVVNEILPLSNSSFSGKGLVESFVSLQETDDIKSKEAMASSKSPEKSPENLVCSQNSEAGYINVTSLKETHGIQEQDQKSEL</sequence>
<feature type="compositionally biased region" description="Basic and acidic residues" evidence="2">
    <location>
        <begin position="1"/>
        <end position="17"/>
    </location>
</feature>
<keyword evidence="4" id="KW-1185">Reference proteome</keyword>
<evidence type="ECO:0000256" key="1">
    <source>
        <dbReference type="SAM" id="Coils"/>
    </source>
</evidence>
<gene>
    <name evidence="3" type="primary">CCDC30</name>
</gene>
<feature type="region of interest" description="Disordered" evidence="2">
    <location>
        <begin position="363"/>
        <end position="388"/>
    </location>
</feature>
<feature type="region of interest" description="Disordered" evidence="2">
    <location>
        <begin position="1"/>
        <end position="25"/>
    </location>
</feature>
<feature type="region of interest" description="Disordered" evidence="2">
    <location>
        <begin position="131"/>
        <end position="181"/>
    </location>
</feature>
<dbReference type="InterPro" id="IPR052825">
    <property type="entry name" value="CCD-Prefoldin_beta-like"/>
</dbReference>
<reference evidence="3 4" key="1">
    <citation type="submission" date="2013-03" db="EMBL/GenBank/DDBJ databases">
        <authorList>
            <person name="Warren W."/>
            <person name="Wilson R.K."/>
        </authorList>
    </citation>
    <scope>NUCLEOTIDE SEQUENCE</scope>
</reference>
<dbReference type="Bgee" id="ENSMFAG00000038143">
    <property type="expression patterns" value="Expressed in pituitary gland and 10 other cell types or tissues"/>
</dbReference>
<feature type="coiled-coil region" evidence="1">
    <location>
        <begin position="396"/>
        <end position="561"/>
    </location>
</feature>
<reference evidence="3" key="2">
    <citation type="submission" date="2025-08" db="UniProtKB">
        <authorList>
            <consortium name="Ensembl"/>
        </authorList>
    </citation>
    <scope>IDENTIFICATION</scope>
</reference>
<keyword evidence="1" id="KW-0175">Coiled coil</keyword>
<feature type="coiled-coil region" evidence="1">
    <location>
        <begin position="26"/>
        <end position="113"/>
    </location>
</feature>